<dbReference type="GO" id="GO:0005634">
    <property type="term" value="C:nucleus"/>
    <property type="evidence" value="ECO:0007669"/>
    <property type="project" value="UniProtKB-SubCell"/>
</dbReference>
<feature type="region of interest" description="Disordered" evidence="6">
    <location>
        <begin position="916"/>
        <end position="947"/>
    </location>
</feature>
<feature type="compositionally biased region" description="Pro residues" evidence="6">
    <location>
        <begin position="100"/>
        <end position="112"/>
    </location>
</feature>
<evidence type="ECO:0000259" key="8">
    <source>
        <dbReference type="PROSITE" id="PS50827"/>
    </source>
</evidence>
<evidence type="ECO:0000259" key="9">
    <source>
        <dbReference type="PROSITE" id="PS51913"/>
    </source>
</evidence>
<feature type="compositionally biased region" description="Acidic residues" evidence="6">
    <location>
        <begin position="916"/>
        <end position="936"/>
    </location>
</feature>
<evidence type="ECO:0000256" key="2">
    <source>
        <dbReference type="ARBA" id="ARBA00023163"/>
    </source>
</evidence>
<dbReference type="Pfam" id="PF02791">
    <property type="entry name" value="DDT"/>
    <property type="match status" value="1"/>
</dbReference>
<feature type="region of interest" description="Disordered" evidence="6">
    <location>
        <begin position="60"/>
        <end position="130"/>
    </location>
</feature>
<dbReference type="PROSITE" id="PS50827">
    <property type="entry name" value="DDT"/>
    <property type="match status" value="1"/>
</dbReference>
<dbReference type="SMART" id="SM00571">
    <property type="entry name" value="DDT"/>
    <property type="match status" value="1"/>
</dbReference>
<accession>D8T4Q1</accession>
<evidence type="ECO:0000259" key="7">
    <source>
        <dbReference type="PROSITE" id="PS50071"/>
    </source>
</evidence>
<feature type="compositionally biased region" description="Low complexity" evidence="6">
    <location>
        <begin position="63"/>
        <end position="75"/>
    </location>
</feature>
<dbReference type="EMBL" id="GL377674">
    <property type="protein sequence ID" value="EFJ08459.1"/>
    <property type="molecule type" value="Genomic_DNA"/>
</dbReference>
<dbReference type="SUPFAM" id="SSF46689">
    <property type="entry name" value="Homeodomain-like"/>
    <property type="match status" value="1"/>
</dbReference>
<name>D8T4Q1_SELML</name>
<dbReference type="InterPro" id="IPR018501">
    <property type="entry name" value="DDT_dom"/>
</dbReference>
<feature type="region of interest" description="Disordered" evidence="6">
    <location>
        <begin position="214"/>
        <end position="347"/>
    </location>
</feature>
<evidence type="ECO:0000313" key="11">
    <source>
        <dbReference type="Proteomes" id="UP000001514"/>
    </source>
</evidence>
<evidence type="ECO:0000256" key="3">
    <source>
        <dbReference type="ARBA" id="ARBA00023242"/>
    </source>
</evidence>
<keyword evidence="11" id="KW-1185">Reference proteome</keyword>
<sequence length="1015" mass="114648">MGDDHPKRKMKTPSQLEILERVYAEDKYPSEIVRSELSHQLNLTDRQVKMWFCHRRLKDRKGSTTTTTTTTTTSTEETRHKKNQQRIHPQYQLDHHHHLLPPPPPPAPPPPPPHHHHPGLSLDFGSPMQQQQPMRVLPIATAAPHNFLDMMHPEERAFHMRQLAKRDLETNGGRGSAYRRLGLHNVSPLDCRLSVSPEVAAIRLVEEQLGEPMREDGPILGYEFDPLPPGAFDTPIEHGSQYPRSQFATPEGVYNSESKAHARHEPKLGRQALGSSDFSPSPATSSSKRKNSSSSPFLPLATVPQSPRVPHEHQFIPEHPTGTGAHFYDRSSSKQQQQQQPQQQSLELSTRISPLSFLPPAGVETFGNGFCTESRQAPTLGLGFPPPSDMRFPADFLPRTGMPFPPPEVQLLPPVRPPMSEKAIAGTERLIMLHEQEQARLERKRKAEEARIAKEHEAQDKRMKKEMERQEAMRRKKEDQERKESEKVHREKQKELERLAREKAREEERLQRQHKKEYERMEKLLQKENQRVAKLRQKEEMRREKEATKLRAAYERATAKKLAKLSTGLIDDEQLELMQMGAFVQGLISGSEFDPNKIELPMFPPASVRMKPPIGVPPWNDSNHNVANLFMVWRMLTNFADVIGLWPFTLDEFVQALHDYDSRLLGEIHIALLKTLVKDVKDASQAAAIGSNQALAVASGGHPELVEAAYAWGFDIQEWGQHVNALTWPEILRQFALASGYGPRWKKKITETAPSTPVAEGKNAEDAVANLRSGAAAANAVTQMRGRNSSRVRKQQQQHKPVLTPGTVKFAAFQVLSVEGSKGLTILEVVDRVQKAGLRDLSTSKTPEASISAVLSRDTKLFERVAPSTYCVRLVFRKSPEEAEAVLQAAREKIRQCESRLSDAEPEPLEEDIIEEAEEREEEEECDEQDIEETEEREVKNETATTTISTIETTVTTTTTNDNSPSSSGKVILRLKVGKLTPSSDAPAVESGQKEECVKAEPERLHRKQRWHGDR</sequence>
<feature type="domain" description="Homeobox" evidence="7">
    <location>
        <begin position="2"/>
        <end position="62"/>
    </location>
</feature>
<keyword evidence="3 4" id="KW-0539">Nucleus</keyword>
<dbReference type="Pfam" id="PF05066">
    <property type="entry name" value="HARE-HTH"/>
    <property type="match status" value="1"/>
</dbReference>
<proteinExistence type="predicted"/>
<dbReference type="STRING" id="88036.D8T4Q1"/>
<dbReference type="InterPro" id="IPR007759">
    <property type="entry name" value="Asxl_HARE-HTH"/>
</dbReference>
<organism evidence="11">
    <name type="scientific">Selaginella moellendorffii</name>
    <name type="common">Spikemoss</name>
    <dbReference type="NCBI Taxonomy" id="88036"/>
    <lineage>
        <taxon>Eukaryota</taxon>
        <taxon>Viridiplantae</taxon>
        <taxon>Streptophyta</taxon>
        <taxon>Embryophyta</taxon>
        <taxon>Tracheophyta</taxon>
        <taxon>Lycopodiopsida</taxon>
        <taxon>Selaginellales</taxon>
        <taxon>Selaginellaceae</taxon>
        <taxon>Selaginella</taxon>
    </lineage>
</organism>
<reference evidence="10 11" key="1">
    <citation type="journal article" date="2011" name="Science">
        <title>The Selaginella genome identifies genetic changes associated with the evolution of vascular plants.</title>
        <authorList>
            <person name="Banks J.A."/>
            <person name="Nishiyama T."/>
            <person name="Hasebe M."/>
            <person name="Bowman J.L."/>
            <person name="Gribskov M."/>
            <person name="dePamphilis C."/>
            <person name="Albert V.A."/>
            <person name="Aono N."/>
            <person name="Aoyama T."/>
            <person name="Ambrose B.A."/>
            <person name="Ashton N.W."/>
            <person name="Axtell M.J."/>
            <person name="Barker E."/>
            <person name="Barker M.S."/>
            <person name="Bennetzen J.L."/>
            <person name="Bonawitz N.D."/>
            <person name="Chapple C."/>
            <person name="Cheng C."/>
            <person name="Correa L.G."/>
            <person name="Dacre M."/>
            <person name="DeBarry J."/>
            <person name="Dreyer I."/>
            <person name="Elias M."/>
            <person name="Engstrom E.M."/>
            <person name="Estelle M."/>
            <person name="Feng L."/>
            <person name="Finet C."/>
            <person name="Floyd S.K."/>
            <person name="Frommer W.B."/>
            <person name="Fujita T."/>
            <person name="Gramzow L."/>
            <person name="Gutensohn M."/>
            <person name="Harholt J."/>
            <person name="Hattori M."/>
            <person name="Heyl A."/>
            <person name="Hirai T."/>
            <person name="Hiwatashi Y."/>
            <person name="Ishikawa M."/>
            <person name="Iwata M."/>
            <person name="Karol K.G."/>
            <person name="Koehler B."/>
            <person name="Kolukisaoglu U."/>
            <person name="Kubo M."/>
            <person name="Kurata T."/>
            <person name="Lalonde S."/>
            <person name="Li K."/>
            <person name="Li Y."/>
            <person name="Litt A."/>
            <person name="Lyons E."/>
            <person name="Manning G."/>
            <person name="Maruyama T."/>
            <person name="Michael T.P."/>
            <person name="Mikami K."/>
            <person name="Miyazaki S."/>
            <person name="Morinaga S."/>
            <person name="Murata T."/>
            <person name="Mueller-Roeber B."/>
            <person name="Nelson D.R."/>
            <person name="Obara M."/>
            <person name="Oguri Y."/>
            <person name="Olmstead R.G."/>
            <person name="Onodera N."/>
            <person name="Petersen B.L."/>
            <person name="Pils B."/>
            <person name="Prigge M."/>
            <person name="Rensing S.A."/>
            <person name="Riano-Pachon D.M."/>
            <person name="Roberts A.W."/>
            <person name="Sato Y."/>
            <person name="Scheller H.V."/>
            <person name="Schulz B."/>
            <person name="Schulz C."/>
            <person name="Shakirov E.V."/>
            <person name="Shibagaki N."/>
            <person name="Shinohara N."/>
            <person name="Shippen D.E."/>
            <person name="Soerensen I."/>
            <person name="Sotooka R."/>
            <person name="Sugimoto N."/>
            <person name="Sugita M."/>
            <person name="Sumikawa N."/>
            <person name="Tanurdzic M."/>
            <person name="Theissen G."/>
            <person name="Ulvskov P."/>
            <person name="Wakazuki S."/>
            <person name="Weng J.K."/>
            <person name="Willats W.W."/>
            <person name="Wipf D."/>
            <person name="Wolf P.G."/>
            <person name="Yang L."/>
            <person name="Zimmer A.D."/>
            <person name="Zhu Q."/>
            <person name="Mitros T."/>
            <person name="Hellsten U."/>
            <person name="Loque D."/>
            <person name="Otillar R."/>
            <person name="Salamov A."/>
            <person name="Schmutz J."/>
            <person name="Shapiro H."/>
            <person name="Lindquist E."/>
            <person name="Lucas S."/>
            <person name="Rokhsar D."/>
            <person name="Grigoriev I.V."/>
        </authorList>
    </citation>
    <scope>NUCLEOTIDE SEQUENCE [LARGE SCALE GENOMIC DNA]</scope>
</reference>
<dbReference type="PROSITE" id="PS51913">
    <property type="entry name" value="HTH_HARE"/>
    <property type="match status" value="1"/>
</dbReference>
<feature type="domain" description="HTH HARE-type" evidence="9">
    <location>
        <begin position="806"/>
        <end position="875"/>
    </location>
</feature>
<feature type="compositionally biased region" description="Low complexity" evidence="6">
    <location>
        <begin position="333"/>
        <end position="345"/>
    </location>
</feature>
<dbReference type="InterPro" id="IPR044977">
    <property type="entry name" value="RLT1-3"/>
</dbReference>
<feature type="compositionally biased region" description="Basic and acidic residues" evidence="6">
    <location>
        <begin position="258"/>
        <end position="268"/>
    </location>
</feature>
<gene>
    <name evidence="10" type="ORF">SELMODRAFT_428998</name>
</gene>
<dbReference type="PANTHER" id="PTHR36968:SF5">
    <property type="entry name" value="HOMEOBOX-DDT DOMAIN PROTEIN RLT2"/>
    <property type="match status" value="1"/>
</dbReference>
<dbReference type="Gene3D" id="1.10.10.60">
    <property type="entry name" value="Homeodomain-like"/>
    <property type="match status" value="1"/>
</dbReference>
<feature type="compositionally biased region" description="Basic residues" evidence="6">
    <location>
        <begin position="1005"/>
        <end position="1015"/>
    </location>
</feature>
<feature type="region of interest" description="Disordered" evidence="6">
    <location>
        <begin position="445"/>
        <end position="513"/>
    </location>
</feature>
<dbReference type="CDD" id="cd00086">
    <property type="entry name" value="homeodomain"/>
    <property type="match status" value="1"/>
</dbReference>
<feature type="DNA-binding region" description="Homeobox" evidence="4">
    <location>
        <begin position="4"/>
        <end position="63"/>
    </location>
</feature>
<evidence type="ECO:0000313" key="10">
    <source>
        <dbReference type="EMBL" id="EFJ08459.1"/>
    </source>
</evidence>
<keyword evidence="2" id="KW-0804">Transcription</keyword>
<dbReference type="PROSITE" id="PS50071">
    <property type="entry name" value="HOMEOBOX_2"/>
    <property type="match status" value="1"/>
</dbReference>
<evidence type="ECO:0008006" key="12">
    <source>
        <dbReference type="Google" id="ProtNLM"/>
    </source>
</evidence>
<dbReference type="GO" id="GO:0006357">
    <property type="term" value="P:regulation of transcription by RNA polymerase II"/>
    <property type="evidence" value="ECO:0007669"/>
    <property type="project" value="InterPro"/>
</dbReference>
<protein>
    <recommendedName>
        <fullName evidence="12">Homeobox domain-containing protein</fullName>
    </recommendedName>
</protein>
<evidence type="ECO:0000256" key="4">
    <source>
        <dbReference type="PROSITE-ProRule" id="PRU00108"/>
    </source>
</evidence>
<feature type="compositionally biased region" description="Basic and acidic residues" evidence="6">
    <location>
        <begin position="992"/>
        <end position="1004"/>
    </location>
</feature>
<evidence type="ECO:0000256" key="1">
    <source>
        <dbReference type="ARBA" id="ARBA00004123"/>
    </source>
</evidence>
<dbReference type="PANTHER" id="PTHR36968">
    <property type="entry name" value="HOMEOBOX-DDT DOMAIN PROTEIN RLT2"/>
    <property type="match status" value="1"/>
</dbReference>
<evidence type="ECO:0000256" key="6">
    <source>
        <dbReference type="SAM" id="MobiDB-lite"/>
    </source>
</evidence>
<comment type="subcellular location">
    <subcellularLocation>
        <location evidence="1 4 5">Nucleus</location>
    </subcellularLocation>
</comment>
<dbReference type="Gramene" id="EFJ08459">
    <property type="protein sequence ID" value="EFJ08459"/>
    <property type="gene ID" value="SELMODRAFT_428998"/>
</dbReference>
<dbReference type="Proteomes" id="UP000001514">
    <property type="component" value="Unassembled WGS sequence"/>
</dbReference>
<dbReference type="Pfam" id="PF00046">
    <property type="entry name" value="Homeodomain"/>
    <property type="match status" value="1"/>
</dbReference>
<keyword evidence="4 5" id="KW-0238">DNA-binding</keyword>
<dbReference type="SMART" id="SM00389">
    <property type="entry name" value="HOX"/>
    <property type="match status" value="1"/>
</dbReference>
<dbReference type="HOGENOM" id="CLU_297076_0_0_1"/>
<dbReference type="InterPro" id="IPR001356">
    <property type="entry name" value="HD"/>
</dbReference>
<dbReference type="OMA" id="DATFETH"/>
<dbReference type="eggNOG" id="ENOG502QQYM">
    <property type="taxonomic scope" value="Eukaryota"/>
</dbReference>
<dbReference type="InParanoid" id="D8T4Q1"/>
<dbReference type="InterPro" id="IPR009057">
    <property type="entry name" value="Homeodomain-like_sf"/>
</dbReference>
<dbReference type="AlphaFoldDB" id="D8T4Q1"/>
<evidence type="ECO:0000256" key="5">
    <source>
        <dbReference type="RuleBase" id="RU000682"/>
    </source>
</evidence>
<feature type="region of interest" description="Disordered" evidence="6">
    <location>
        <begin position="979"/>
        <end position="1015"/>
    </location>
</feature>
<feature type="domain" description="DDT" evidence="8">
    <location>
        <begin position="623"/>
        <end position="682"/>
    </location>
</feature>
<feature type="compositionally biased region" description="Low complexity" evidence="6">
    <location>
        <begin position="275"/>
        <end position="286"/>
    </location>
</feature>
<dbReference type="KEGG" id="smo:SELMODRAFT_428998"/>
<keyword evidence="4 5" id="KW-0371">Homeobox</keyword>
<dbReference type="GO" id="GO:0003677">
    <property type="term" value="F:DNA binding"/>
    <property type="evidence" value="ECO:0007669"/>
    <property type="project" value="UniProtKB-UniRule"/>
</dbReference>